<dbReference type="SMART" id="SM00829">
    <property type="entry name" value="PKS_ER"/>
    <property type="match status" value="1"/>
</dbReference>
<evidence type="ECO:0000259" key="1">
    <source>
        <dbReference type="SMART" id="SM00829"/>
    </source>
</evidence>
<dbReference type="Gene3D" id="3.90.180.10">
    <property type="entry name" value="Medium-chain alcohol dehydrogenases, catalytic domain"/>
    <property type="match status" value="1"/>
</dbReference>
<dbReference type="InterPro" id="IPR013154">
    <property type="entry name" value="ADH-like_N"/>
</dbReference>
<organism evidence="2 3">
    <name type="scientific">Tsuneonella litorea</name>
    <dbReference type="NCBI Taxonomy" id="2976475"/>
    <lineage>
        <taxon>Bacteria</taxon>
        <taxon>Pseudomonadati</taxon>
        <taxon>Pseudomonadota</taxon>
        <taxon>Alphaproteobacteria</taxon>
        <taxon>Sphingomonadales</taxon>
        <taxon>Erythrobacteraceae</taxon>
        <taxon>Tsuneonella</taxon>
    </lineage>
</organism>
<proteinExistence type="predicted"/>
<evidence type="ECO:0000313" key="2">
    <source>
        <dbReference type="EMBL" id="MCT2558861.1"/>
    </source>
</evidence>
<dbReference type="Pfam" id="PF00107">
    <property type="entry name" value="ADH_zinc_N"/>
    <property type="match status" value="1"/>
</dbReference>
<dbReference type="RefSeq" id="WP_259961728.1">
    <property type="nucleotide sequence ID" value="NZ_JAOAMV010000003.1"/>
</dbReference>
<dbReference type="InterPro" id="IPR036291">
    <property type="entry name" value="NAD(P)-bd_dom_sf"/>
</dbReference>
<dbReference type="SUPFAM" id="SSF51735">
    <property type="entry name" value="NAD(P)-binding Rossmann-fold domains"/>
    <property type="match status" value="1"/>
</dbReference>
<dbReference type="Gene3D" id="3.40.50.720">
    <property type="entry name" value="NAD(P)-binding Rossmann-like Domain"/>
    <property type="match status" value="1"/>
</dbReference>
<dbReference type="EMBL" id="JAOAMV010000003">
    <property type="protein sequence ID" value="MCT2558861.1"/>
    <property type="molecule type" value="Genomic_DNA"/>
</dbReference>
<gene>
    <name evidence="2" type="ORF">N0B51_07695</name>
</gene>
<comment type="caution">
    <text evidence="2">The sequence shown here is derived from an EMBL/GenBank/DDBJ whole genome shotgun (WGS) entry which is preliminary data.</text>
</comment>
<dbReference type="PANTHER" id="PTHR43677">
    <property type="entry name" value="SHORT-CHAIN DEHYDROGENASE/REDUCTASE"/>
    <property type="match status" value="1"/>
</dbReference>
<dbReference type="Pfam" id="PF08240">
    <property type="entry name" value="ADH_N"/>
    <property type="match status" value="1"/>
</dbReference>
<feature type="domain" description="Enoyl reductase (ER)" evidence="1">
    <location>
        <begin position="11"/>
        <end position="322"/>
    </location>
</feature>
<dbReference type="InterPro" id="IPR013149">
    <property type="entry name" value="ADH-like_C"/>
</dbReference>
<dbReference type="CDD" id="cd08241">
    <property type="entry name" value="QOR1"/>
    <property type="match status" value="1"/>
</dbReference>
<sequence>MRALLVERLSDDLSGVSLAERPEPERRPGEALVAVRAASLNYPDLLMTRGAYQFKPGLPFVIGLEMAGVVVEAEADSGLTPGDRVMGGTKTGAFAEQASFPVTALRPVPRGLDFATAAALGAAYTTAYTALVEIGGLREGQWVLVHGASGGVGLAACDLARAKGARVIAATHDPAKVEAIRAAARPDAMIVNRGRFREEIIDLTGGALCDIVYDPVGGDVFDESTRCVAFGGKLLVIGFASGRIPQVPVNIPLIKGFSVVGVRAGEYARRVPARGKAIAAEVARLAQARSIEPVIDRVLPLEGWREGFEAMARGELVGKVVFEP</sequence>
<dbReference type="AlphaFoldDB" id="A0A9X2W139"/>
<accession>A0A9X2W139</accession>
<dbReference type="SUPFAM" id="SSF50129">
    <property type="entry name" value="GroES-like"/>
    <property type="match status" value="1"/>
</dbReference>
<evidence type="ECO:0000313" key="3">
    <source>
        <dbReference type="Proteomes" id="UP001142648"/>
    </source>
</evidence>
<dbReference type="PANTHER" id="PTHR43677:SF4">
    <property type="entry name" value="QUINONE OXIDOREDUCTASE-LIKE PROTEIN 2"/>
    <property type="match status" value="1"/>
</dbReference>
<dbReference type="GO" id="GO:0016491">
    <property type="term" value="F:oxidoreductase activity"/>
    <property type="evidence" value="ECO:0007669"/>
    <property type="project" value="InterPro"/>
</dbReference>
<dbReference type="InterPro" id="IPR020843">
    <property type="entry name" value="ER"/>
</dbReference>
<dbReference type="InterPro" id="IPR051397">
    <property type="entry name" value="Zn-ADH-like_protein"/>
</dbReference>
<dbReference type="Proteomes" id="UP001142648">
    <property type="component" value="Unassembled WGS sequence"/>
</dbReference>
<dbReference type="InterPro" id="IPR011032">
    <property type="entry name" value="GroES-like_sf"/>
</dbReference>
<reference evidence="2" key="1">
    <citation type="submission" date="2022-09" db="EMBL/GenBank/DDBJ databases">
        <title>The genome sequence of Tsuneonella sp. YG55.</title>
        <authorList>
            <person name="Liu Y."/>
        </authorList>
    </citation>
    <scope>NUCLEOTIDE SEQUENCE</scope>
    <source>
        <strain evidence="2">YG55</strain>
    </source>
</reference>
<keyword evidence="3" id="KW-1185">Reference proteome</keyword>
<protein>
    <submittedName>
        <fullName evidence="2">NADPH:quinone oxidoreductase family protein</fullName>
    </submittedName>
</protein>
<name>A0A9X2W139_9SPHN</name>